<dbReference type="Gene3D" id="1.20.1060.20">
    <property type="match status" value="1"/>
</dbReference>
<dbReference type="Gene3D" id="6.10.140.1720">
    <property type="match status" value="1"/>
</dbReference>
<feature type="binding site" evidence="6">
    <location>
        <begin position="32"/>
        <end position="39"/>
    </location>
    <ligand>
        <name>ATP</name>
        <dbReference type="ChEBI" id="CHEBI:30616"/>
    </ligand>
</feature>
<dbReference type="HAMAP" id="MF_01894">
    <property type="entry name" value="Smc_prok"/>
    <property type="match status" value="1"/>
</dbReference>
<evidence type="ECO:0000256" key="1">
    <source>
        <dbReference type="ARBA" id="ARBA00022490"/>
    </source>
</evidence>
<dbReference type="Gene3D" id="3.40.50.300">
    <property type="entry name" value="P-loop containing nucleotide triphosphate hydrolases"/>
    <property type="match status" value="2"/>
</dbReference>
<evidence type="ECO:0000256" key="2">
    <source>
        <dbReference type="ARBA" id="ARBA00022741"/>
    </source>
</evidence>
<keyword evidence="2 6" id="KW-0547">Nucleotide-binding</keyword>
<dbReference type="SUPFAM" id="SSF75553">
    <property type="entry name" value="Smc hinge domain"/>
    <property type="match status" value="1"/>
</dbReference>
<dbReference type="Gene3D" id="1.10.287.1490">
    <property type="match status" value="1"/>
</dbReference>
<dbReference type="Gene3D" id="3.30.70.1620">
    <property type="match status" value="1"/>
</dbReference>
<evidence type="ECO:0000313" key="10">
    <source>
        <dbReference type="Proteomes" id="UP000525298"/>
    </source>
</evidence>
<gene>
    <name evidence="6" type="primary">smc</name>
    <name evidence="9" type="ORF">HNR65_002002</name>
</gene>
<comment type="similarity">
    <text evidence="6">Belongs to the SMC family.</text>
</comment>
<dbReference type="Pfam" id="PF02463">
    <property type="entry name" value="SMC_N"/>
    <property type="match status" value="1"/>
</dbReference>
<dbReference type="InterPro" id="IPR011890">
    <property type="entry name" value="SMC_prok"/>
</dbReference>
<name>A0A7W0HKY2_9BACT</name>
<comment type="caution">
    <text evidence="9">The sequence shown here is derived from an EMBL/GenBank/DDBJ whole genome shotgun (WGS) entry which is preliminary data.</text>
</comment>
<evidence type="ECO:0000313" key="9">
    <source>
        <dbReference type="EMBL" id="MBA2881675.1"/>
    </source>
</evidence>
<evidence type="ECO:0000256" key="7">
    <source>
        <dbReference type="SAM" id="MobiDB-lite"/>
    </source>
</evidence>
<comment type="caution">
    <text evidence="6">Lacks conserved residue(s) required for the propagation of feature annotation.</text>
</comment>
<sequence>MQLKRIDIYGFKSFAERCTIVFPPGISAVVGPNGCGKSNIIDAIKWVMGEQSVKQLRGKSMGDVIFSGTDKKAAVNMAEVSLTLSGISEQAPASVSAYEEIMVTRRLYRSGESRYMINKQPCRLKDISDIFLRSGMGARSCAIIQQGNIGAITDATAEERRTFIEEAAGVMRYKTRRQEALVRVKSTRQNLDRINDILDEIGKQLEVLEQEAETARQYNARMDRLKYADMLISVYYYEQYERRINENRQLLQRLKEKDELNTESLEQLNTALQEIEARRTHEEKALSGLRNQKTDLQRSIDQTESRLQHLEDEQSRLTRELSQLQESLEKTRQKNQQIETEIRQAEEKAQSLESEIQELQSSLAQQESASDHDKQRLAELKQQLETHKKNQSRLSARQAKYNNVYSTALSNKEQIKRRLKQAEKEKNETADQIAELEETEADQQQRQDALNQEKTRLESEISSCRELLKEQSQQLHAQIKTVNELQQSRAQIKSQLGVLKRMESNFEWYKDGVRAIMQVRQTQAGQSGFDPTDCLDIVGNLIEPDPGYELAAEAALGEALQYIVVKAAESGIRAIDYLKHQNAGRSGFIFMESGGQNSENPGKNPDTTLHEHPKATRLQDHIRTRPGFEPVVHSLLSGVGVCDDLQTARSLLDPENGFRILVTKEGDLAGAPGLMIGGSKDRLAGILEKKQEIRQLEQNLAVTNQQLESAKGVQENLEKSVRGHENQLAGLTESSHKCQAKLVEVDKALYKTGESLRQARRRLEVATLEQQRLEGEKQDIGQELAEHDNILAEIDQQMGDLESGIRDTEAQIRELEEQIRVQQNARMDIKLNVTRRSAELENAQSTVARLKSFREESTNRISEIQQEMDHKQQQADKAGRQIEERQKQLKNHKQEMAGLQEDLRSRQSDYQSLVGRQKKTDATISGTQSELEEIRKKIHQIELDLSGLHINQENLVNRFLEKYADSFEQVRTVYRDQVLAADFSIEKAEKTRTDTREKINAMGEVNLGAIEAYESRKQRYDFLAGHRDDLMEALGDLENVIRKINRITRKLFLETFEAINRQFSGLFPRLFNGGAAWLELTEPDKPMETGVELMIHPPGKKVTRLSLLSGGEKALSAIAFIFSIFFLNPAAFCLLDEIDAPLDDVNVERFNELLKIIGENTQIIMISHNKKTMEFSDILFGVTMAGSGVSRVISVNVEQALQISKQNTHGNHNKGSDHAAALN</sequence>
<dbReference type="NCBIfam" id="TIGR02168">
    <property type="entry name" value="SMC_prok_B"/>
    <property type="match status" value="1"/>
</dbReference>
<dbReference type="GO" id="GO:0005524">
    <property type="term" value="F:ATP binding"/>
    <property type="evidence" value="ECO:0007669"/>
    <property type="project" value="UniProtKB-UniRule"/>
</dbReference>
<dbReference type="InterPro" id="IPR024704">
    <property type="entry name" value="SMC"/>
</dbReference>
<comment type="function">
    <text evidence="6">Required for chromosome condensation and partitioning.</text>
</comment>
<dbReference type="GO" id="GO:0005694">
    <property type="term" value="C:chromosome"/>
    <property type="evidence" value="ECO:0007669"/>
    <property type="project" value="InterPro"/>
</dbReference>
<dbReference type="GO" id="GO:0005737">
    <property type="term" value="C:cytoplasm"/>
    <property type="evidence" value="ECO:0007669"/>
    <property type="project" value="UniProtKB-SubCell"/>
</dbReference>
<protein>
    <recommendedName>
        <fullName evidence="6">Chromosome partition protein Smc</fullName>
    </recommendedName>
</protein>
<dbReference type="EMBL" id="JACDUS010000004">
    <property type="protein sequence ID" value="MBA2881675.1"/>
    <property type="molecule type" value="Genomic_DNA"/>
</dbReference>
<dbReference type="SUPFAM" id="SSF52540">
    <property type="entry name" value="P-loop containing nucleoside triphosphate hydrolases"/>
    <property type="match status" value="1"/>
</dbReference>
<dbReference type="InterPro" id="IPR027417">
    <property type="entry name" value="P-loop_NTPase"/>
</dbReference>
<dbReference type="Pfam" id="PF06470">
    <property type="entry name" value="SMC_hinge"/>
    <property type="match status" value="1"/>
</dbReference>
<dbReference type="GO" id="GO:0030261">
    <property type="term" value="P:chromosome condensation"/>
    <property type="evidence" value="ECO:0007669"/>
    <property type="project" value="InterPro"/>
</dbReference>
<feature type="region of interest" description="Disordered" evidence="7">
    <location>
        <begin position="283"/>
        <end position="313"/>
    </location>
</feature>
<dbReference type="InterPro" id="IPR036277">
    <property type="entry name" value="SMC_hinge_sf"/>
</dbReference>
<dbReference type="Proteomes" id="UP000525298">
    <property type="component" value="Unassembled WGS sequence"/>
</dbReference>
<accession>A0A7W0HKY2</accession>
<keyword evidence="5 6" id="KW-0238">DNA-binding</keyword>
<keyword evidence="10" id="KW-1185">Reference proteome</keyword>
<keyword evidence="4 6" id="KW-0175">Coiled coil</keyword>
<proteinExistence type="inferred from homology"/>
<dbReference type="SMART" id="SM00968">
    <property type="entry name" value="SMC_hinge"/>
    <property type="match status" value="1"/>
</dbReference>
<evidence type="ECO:0000259" key="8">
    <source>
        <dbReference type="SMART" id="SM00968"/>
    </source>
</evidence>
<comment type="subunit">
    <text evidence="6">Homodimer.</text>
</comment>
<evidence type="ECO:0000256" key="4">
    <source>
        <dbReference type="ARBA" id="ARBA00023054"/>
    </source>
</evidence>
<evidence type="ECO:0000256" key="3">
    <source>
        <dbReference type="ARBA" id="ARBA00022840"/>
    </source>
</evidence>
<dbReference type="GO" id="GO:0003677">
    <property type="term" value="F:DNA binding"/>
    <property type="evidence" value="ECO:0007669"/>
    <property type="project" value="UniProtKB-UniRule"/>
</dbReference>
<dbReference type="InterPro" id="IPR010935">
    <property type="entry name" value="SMC_hinge"/>
</dbReference>
<reference evidence="9 10" key="1">
    <citation type="submission" date="2020-07" db="EMBL/GenBank/DDBJ databases">
        <title>Genomic Encyclopedia of Type Strains, Phase IV (KMG-IV): sequencing the most valuable type-strain genomes for metagenomic binning, comparative biology and taxonomic classification.</title>
        <authorList>
            <person name="Goeker M."/>
        </authorList>
    </citation>
    <scope>NUCLEOTIDE SEQUENCE [LARGE SCALE GENOMIC DNA]</scope>
    <source>
        <strain evidence="9 10">DSM 17721</strain>
    </source>
</reference>
<organism evidence="9 10">
    <name type="scientific">Desulfosalsimonas propionicica</name>
    <dbReference type="NCBI Taxonomy" id="332175"/>
    <lineage>
        <taxon>Bacteria</taxon>
        <taxon>Pseudomonadati</taxon>
        <taxon>Thermodesulfobacteriota</taxon>
        <taxon>Desulfobacteria</taxon>
        <taxon>Desulfobacterales</taxon>
        <taxon>Desulfosalsimonadaceae</taxon>
        <taxon>Desulfosalsimonas</taxon>
    </lineage>
</organism>
<feature type="domain" description="SMC hinge" evidence="8">
    <location>
        <begin position="532"/>
        <end position="652"/>
    </location>
</feature>
<comment type="subcellular location">
    <subcellularLocation>
        <location evidence="6">Cytoplasm</location>
    </subcellularLocation>
</comment>
<evidence type="ECO:0000256" key="5">
    <source>
        <dbReference type="ARBA" id="ARBA00023125"/>
    </source>
</evidence>
<dbReference type="GO" id="GO:0016887">
    <property type="term" value="F:ATP hydrolysis activity"/>
    <property type="evidence" value="ECO:0007669"/>
    <property type="project" value="InterPro"/>
</dbReference>
<dbReference type="GO" id="GO:0007062">
    <property type="term" value="P:sister chromatid cohesion"/>
    <property type="evidence" value="ECO:0007669"/>
    <property type="project" value="InterPro"/>
</dbReference>
<dbReference type="PANTHER" id="PTHR43977">
    <property type="entry name" value="STRUCTURAL MAINTENANCE OF CHROMOSOMES PROTEIN 3"/>
    <property type="match status" value="1"/>
</dbReference>
<dbReference type="GO" id="GO:0006260">
    <property type="term" value="P:DNA replication"/>
    <property type="evidence" value="ECO:0007669"/>
    <property type="project" value="UniProtKB-UniRule"/>
</dbReference>
<dbReference type="PIRSF" id="PIRSF005719">
    <property type="entry name" value="SMC"/>
    <property type="match status" value="1"/>
</dbReference>
<comment type="domain">
    <text evidence="6">Contains large globular domains required for ATP hydrolysis at each terminus and a third globular domain forming a flexible hinge near the middle of the molecule. These domains are separated by coiled-coil structures.</text>
</comment>
<dbReference type="RefSeq" id="WP_181551309.1">
    <property type="nucleotide sequence ID" value="NZ_JACDUS010000004.1"/>
</dbReference>
<evidence type="ECO:0000256" key="6">
    <source>
        <dbReference type="HAMAP-Rule" id="MF_01894"/>
    </source>
</evidence>
<keyword evidence="1 6" id="KW-0963">Cytoplasm</keyword>
<dbReference type="AlphaFoldDB" id="A0A7W0HKY2"/>
<feature type="compositionally biased region" description="Basic and acidic residues" evidence="7">
    <location>
        <begin position="292"/>
        <end position="313"/>
    </location>
</feature>
<feature type="coiled-coil region" evidence="6">
    <location>
        <begin position="686"/>
        <end position="944"/>
    </location>
</feature>
<keyword evidence="3 6" id="KW-0067">ATP-binding</keyword>
<dbReference type="GO" id="GO:0007059">
    <property type="term" value="P:chromosome segregation"/>
    <property type="evidence" value="ECO:0007669"/>
    <property type="project" value="UniProtKB-UniRule"/>
</dbReference>
<dbReference type="InterPro" id="IPR003395">
    <property type="entry name" value="RecF/RecN/SMC_N"/>
</dbReference>